<protein>
    <recommendedName>
        <fullName evidence="7">PH domain-containing protein</fullName>
    </recommendedName>
</protein>
<evidence type="ECO:0000259" key="3">
    <source>
        <dbReference type="Pfam" id="PF01636"/>
    </source>
</evidence>
<gene>
    <name evidence="5" type="ORF">GCM10011575_24870</name>
</gene>
<sequence>MTFPTASPTPSRPEDPQPLGGRPVKETARPHPLTPLIRGWIVLLVIIFGVGRQLVPDGSGESPVKNLLRLGIAWLLLIIFGIVVLAAGAGFMSWYFTRFVIDDEELRIETGWLAKRSRRIAFERIQSVDIVQPLAARIFGLVELRIEAGAGDSRTVLRYLSRREGTQIRDYLLARAHGDRVTRAASSTLPQASALTDLSESEHPLVKIGPGRLIGGFVLSTEFGWTLLVWIVLFAVGAVIGQPVVGLAALIPMIFAAFGLVSRRVASQFNYTLAESSRGLRITRGLTNLTSQSLPLDRIQGVRISQPILWRRFGWSRVDIDVLGYGTASNRNENRSDVSSILLPIADAAQVRTALSRVLPGLDLDRLELHPSPRRAQVIRWFDGWTLRWGWNDSVIASRHGWIDRTTDLVPHAKVQSVRITRGPLQRWLQLASVHVDTPRGPVTLVANHLDPAAARTLALSELDRARAARRRLPPGPGDIPVLERFGLVGVTPLGAGGESTVYPRGDDQVLRIYKGDHQGDHQGDHGGATDLVQQLRSAYDAFGQYDLGFRTPLIVESGELFGRTYTIDRRIPGTSLSAWLPTAARDQRRTALFRYLQVAGRIRLLPLPAQDFGRLFGTDPRRFPTLGSLLEDQLRTAVRQTQQWLQKDLPAAAVERVIEEVRQRRCRPAVVHGDYYPGNVFVDIAADGSAVITGVGDFSPHTLAADPLMDIAGAVSLMGLEDYPEVAEDQAFVHQQAIALYGNAEPDIDYWLDVYRRYYAIYYAADPAVYPHSVAALER</sequence>
<dbReference type="PANTHER" id="PTHR34473:SF2">
    <property type="entry name" value="UPF0699 TRANSMEMBRANE PROTEIN YDBT"/>
    <property type="match status" value="1"/>
</dbReference>
<comment type="caution">
    <text evidence="5">The sequence shown here is derived from an EMBL/GenBank/DDBJ whole genome shotgun (WGS) entry which is preliminary data.</text>
</comment>
<proteinExistence type="predicted"/>
<evidence type="ECO:0000313" key="6">
    <source>
        <dbReference type="Proteomes" id="UP000613840"/>
    </source>
</evidence>
<evidence type="ECO:0000256" key="2">
    <source>
        <dbReference type="SAM" id="Phobius"/>
    </source>
</evidence>
<feature type="domain" description="YdbS-like PH" evidence="4">
    <location>
        <begin position="271"/>
        <end position="353"/>
    </location>
</feature>
<dbReference type="Proteomes" id="UP000613840">
    <property type="component" value="Unassembled WGS sequence"/>
</dbReference>
<dbReference type="Pfam" id="PF03703">
    <property type="entry name" value="bPH_2"/>
    <property type="match status" value="3"/>
</dbReference>
<feature type="domain" description="Aminoglycoside phosphotransferase" evidence="3">
    <location>
        <begin position="491"/>
        <end position="731"/>
    </location>
</feature>
<evidence type="ECO:0000256" key="1">
    <source>
        <dbReference type="SAM" id="MobiDB-lite"/>
    </source>
</evidence>
<keyword evidence="2" id="KW-1133">Transmembrane helix</keyword>
<dbReference type="EMBL" id="BMMZ01000005">
    <property type="protein sequence ID" value="GGL65492.1"/>
    <property type="molecule type" value="Genomic_DNA"/>
</dbReference>
<reference evidence="5" key="2">
    <citation type="submission" date="2020-09" db="EMBL/GenBank/DDBJ databases">
        <authorList>
            <person name="Sun Q."/>
            <person name="Zhou Y."/>
        </authorList>
    </citation>
    <scope>NUCLEOTIDE SEQUENCE</scope>
    <source>
        <strain evidence="5">CGMCC 4.7306</strain>
    </source>
</reference>
<feature type="transmembrane region" description="Helical" evidence="2">
    <location>
        <begin position="37"/>
        <end position="55"/>
    </location>
</feature>
<dbReference type="PANTHER" id="PTHR34473">
    <property type="entry name" value="UPF0699 TRANSMEMBRANE PROTEIN YDBS"/>
    <property type="match status" value="1"/>
</dbReference>
<evidence type="ECO:0000259" key="4">
    <source>
        <dbReference type="Pfam" id="PF03703"/>
    </source>
</evidence>
<reference evidence="5" key="1">
    <citation type="journal article" date="2014" name="Int. J. Syst. Evol. Microbiol.">
        <title>Complete genome sequence of Corynebacterium casei LMG S-19264T (=DSM 44701T), isolated from a smear-ripened cheese.</title>
        <authorList>
            <consortium name="US DOE Joint Genome Institute (JGI-PGF)"/>
            <person name="Walter F."/>
            <person name="Albersmeier A."/>
            <person name="Kalinowski J."/>
            <person name="Ruckert C."/>
        </authorList>
    </citation>
    <scope>NUCLEOTIDE SEQUENCE</scope>
    <source>
        <strain evidence="5">CGMCC 4.7306</strain>
    </source>
</reference>
<feature type="region of interest" description="Disordered" evidence="1">
    <location>
        <begin position="1"/>
        <end position="30"/>
    </location>
</feature>
<keyword evidence="2" id="KW-0812">Transmembrane</keyword>
<dbReference type="RefSeq" id="WP_188895659.1">
    <property type="nucleotide sequence ID" value="NZ_BMMZ01000005.1"/>
</dbReference>
<dbReference type="AlphaFoldDB" id="A0A917SA81"/>
<keyword evidence="6" id="KW-1185">Reference proteome</keyword>
<dbReference type="InterPro" id="IPR011009">
    <property type="entry name" value="Kinase-like_dom_sf"/>
</dbReference>
<keyword evidence="2" id="KW-0472">Membrane</keyword>
<evidence type="ECO:0000313" key="5">
    <source>
        <dbReference type="EMBL" id="GGL65492.1"/>
    </source>
</evidence>
<feature type="domain" description="YdbS-like PH" evidence="4">
    <location>
        <begin position="94"/>
        <end position="172"/>
    </location>
</feature>
<evidence type="ECO:0008006" key="7">
    <source>
        <dbReference type="Google" id="ProtNLM"/>
    </source>
</evidence>
<dbReference type="InterPro" id="IPR002575">
    <property type="entry name" value="Aminoglycoside_PTrfase"/>
</dbReference>
<feature type="transmembrane region" description="Helical" evidence="2">
    <location>
        <begin position="227"/>
        <end position="260"/>
    </location>
</feature>
<feature type="domain" description="YdbS-like PH" evidence="4">
    <location>
        <begin position="389"/>
        <end position="445"/>
    </location>
</feature>
<accession>A0A917SA81</accession>
<name>A0A917SA81_9ACTN</name>
<dbReference type="Pfam" id="PF01636">
    <property type="entry name" value="APH"/>
    <property type="match status" value="1"/>
</dbReference>
<dbReference type="InterPro" id="IPR005182">
    <property type="entry name" value="YdbS-like_PH"/>
</dbReference>
<organism evidence="5 6">
    <name type="scientific">Microlunatus endophyticus</name>
    <dbReference type="NCBI Taxonomy" id="1716077"/>
    <lineage>
        <taxon>Bacteria</taxon>
        <taxon>Bacillati</taxon>
        <taxon>Actinomycetota</taxon>
        <taxon>Actinomycetes</taxon>
        <taxon>Propionibacteriales</taxon>
        <taxon>Propionibacteriaceae</taxon>
        <taxon>Microlunatus</taxon>
    </lineage>
</organism>
<dbReference type="Gene3D" id="3.90.1200.10">
    <property type="match status" value="1"/>
</dbReference>
<dbReference type="SUPFAM" id="SSF56112">
    <property type="entry name" value="Protein kinase-like (PK-like)"/>
    <property type="match status" value="1"/>
</dbReference>
<feature type="transmembrane region" description="Helical" evidence="2">
    <location>
        <begin position="67"/>
        <end position="96"/>
    </location>
</feature>